<evidence type="ECO:0000313" key="2">
    <source>
        <dbReference type="EMBL" id="JAH41896.1"/>
    </source>
</evidence>
<dbReference type="AlphaFoldDB" id="A0A0E9SKQ9"/>
<sequence>MNLDFFPFPCSKFICLVDLIFVYKLVYLLRTEKREK</sequence>
<keyword evidence="1" id="KW-1133">Transmembrane helix</keyword>
<keyword evidence="1" id="KW-0472">Membrane</keyword>
<accession>A0A0E9SKQ9</accession>
<reference evidence="2" key="2">
    <citation type="journal article" date="2015" name="Fish Shellfish Immunol.">
        <title>Early steps in the European eel (Anguilla anguilla)-Vibrio vulnificus interaction in the gills: Role of the RtxA13 toxin.</title>
        <authorList>
            <person name="Callol A."/>
            <person name="Pajuelo D."/>
            <person name="Ebbesson L."/>
            <person name="Teles M."/>
            <person name="MacKenzie S."/>
            <person name="Amaro C."/>
        </authorList>
    </citation>
    <scope>NUCLEOTIDE SEQUENCE</scope>
</reference>
<name>A0A0E9SKQ9_ANGAN</name>
<protein>
    <submittedName>
        <fullName evidence="2">Uncharacterized protein</fullName>
    </submittedName>
</protein>
<keyword evidence="1" id="KW-0812">Transmembrane</keyword>
<proteinExistence type="predicted"/>
<dbReference type="EMBL" id="GBXM01066681">
    <property type="protein sequence ID" value="JAH41896.1"/>
    <property type="molecule type" value="Transcribed_RNA"/>
</dbReference>
<organism evidence="2">
    <name type="scientific">Anguilla anguilla</name>
    <name type="common">European freshwater eel</name>
    <name type="synonym">Muraena anguilla</name>
    <dbReference type="NCBI Taxonomy" id="7936"/>
    <lineage>
        <taxon>Eukaryota</taxon>
        <taxon>Metazoa</taxon>
        <taxon>Chordata</taxon>
        <taxon>Craniata</taxon>
        <taxon>Vertebrata</taxon>
        <taxon>Euteleostomi</taxon>
        <taxon>Actinopterygii</taxon>
        <taxon>Neopterygii</taxon>
        <taxon>Teleostei</taxon>
        <taxon>Anguilliformes</taxon>
        <taxon>Anguillidae</taxon>
        <taxon>Anguilla</taxon>
    </lineage>
</organism>
<evidence type="ECO:0000256" key="1">
    <source>
        <dbReference type="SAM" id="Phobius"/>
    </source>
</evidence>
<reference evidence="2" key="1">
    <citation type="submission" date="2014-11" db="EMBL/GenBank/DDBJ databases">
        <authorList>
            <person name="Amaro Gonzalez C."/>
        </authorList>
    </citation>
    <scope>NUCLEOTIDE SEQUENCE</scope>
</reference>
<feature type="transmembrane region" description="Helical" evidence="1">
    <location>
        <begin position="6"/>
        <end position="29"/>
    </location>
</feature>